<dbReference type="Proteomes" id="UP000475862">
    <property type="component" value="Unassembled WGS sequence"/>
</dbReference>
<evidence type="ECO:0000313" key="4">
    <source>
        <dbReference type="EMBL" id="KAE9523901.1"/>
    </source>
</evidence>
<evidence type="ECO:0000259" key="3">
    <source>
        <dbReference type="Pfam" id="PF21787"/>
    </source>
</evidence>
<dbReference type="AlphaFoldDB" id="A0A6G0T1V5"/>
<dbReference type="EMBL" id="VYZN01000075">
    <property type="protein sequence ID" value="KAE9523901.1"/>
    <property type="molecule type" value="Genomic_DNA"/>
</dbReference>
<keyword evidence="1" id="KW-0175">Coiled coil</keyword>
<dbReference type="InterPro" id="IPR021896">
    <property type="entry name" value="THAP9-like_HTH"/>
</dbReference>
<evidence type="ECO:0008006" key="6">
    <source>
        <dbReference type="Google" id="ProtNLM"/>
    </source>
</evidence>
<accession>A0A6G0T1V5</accession>
<evidence type="ECO:0000313" key="5">
    <source>
        <dbReference type="Proteomes" id="UP000475862"/>
    </source>
</evidence>
<organism evidence="4 5">
    <name type="scientific">Aphis glycines</name>
    <name type="common">Soybean aphid</name>
    <dbReference type="NCBI Taxonomy" id="307491"/>
    <lineage>
        <taxon>Eukaryota</taxon>
        <taxon>Metazoa</taxon>
        <taxon>Ecdysozoa</taxon>
        <taxon>Arthropoda</taxon>
        <taxon>Hexapoda</taxon>
        <taxon>Insecta</taxon>
        <taxon>Pterygota</taxon>
        <taxon>Neoptera</taxon>
        <taxon>Paraneoptera</taxon>
        <taxon>Hemiptera</taxon>
        <taxon>Sternorrhyncha</taxon>
        <taxon>Aphidomorpha</taxon>
        <taxon>Aphidoidea</taxon>
        <taxon>Aphididae</taxon>
        <taxon>Aphidini</taxon>
        <taxon>Aphis</taxon>
        <taxon>Aphis</taxon>
    </lineage>
</organism>
<evidence type="ECO:0000256" key="1">
    <source>
        <dbReference type="SAM" id="Coils"/>
    </source>
</evidence>
<proteinExistence type="predicted"/>
<sequence>MYKKITIIIFDDLIIFSCQKWIELAQNKKINKLLETCGPLDLSKSYSICSIHFTKDDYMTNISRPMLRYGSVPSINLPSTAFLKSLPLKINKETKLKKTSTKCSPMHMFKKFGSFGHRPKRQTSNIFTVDKEIHDATTLSDELTGIKKLNRSLFGSDCLNNIDETPNEEHNYLKSEKVEKLENTIQKLNTKLKNCQKLVSKSKKKILLLRQKYKQHVGISNSKRRQRYEETEKSFALGLYYHSPAAYRFMKSFLCLPDIRSFRRWLEGLDVSCGINQNILNILKLKFQTAPIREKLVSIIVDEMSLKQLITYNSQNDTFYGYEDFGSNIFEDLKTLKQGNQVLVVMVKSLILSWKQILGFFIVNGSVTGDRLKCIVEYTITKLNECGLIPKVIICDQGSNNLKMRKLFNVTKEKPYITFNNENVFFMHDSPLLIKSKDIEDFYKVDCNNKPRLASKLKKINLDLPPFSLMSIKLNEPIILKRPLTKNSLHWDFFKEALIFLSELKINNKRELNEKYGIEYLLIRRLTQDCIESLFSVLRAKGGNNLTPDASKIQSAIRMNMCNMLISPSNNANCEKDASEFLALTKDIKTSTITLDRPYNESEEIYNIDDYYSSMNIEYILMNNETANSVAYVTGWVCSQLDHQPCIEQLATKNKDANTKFDLDNTHIAIKEYEGCSLLYPLAKTLEFTKHVSALFHANIENLILKKKCNLKKVLTLIINHVYKRYSLSICKDCNTTFLDKFLNVSINCYVKKCNDLFNQYKCSKNKNLKKVVHV</sequence>
<dbReference type="InterPro" id="IPR048365">
    <property type="entry name" value="TNP-like_RNaseH_N"/>
</dbReference>
<reference evidence="4 5" key="1">
    <citation type="submission" date="2019-08" db="EMBL/GenBank/DDBJ databases">
        <title>The genome of the soybean aphid Biotype 1, its phylome, world population structure and adaptation to the North American continent.</title>
        <authorList>
            <person name="Giordano R."/>
            <person name="Donthu R.K."/>
            <person name="Hernandez A.G."/>
            <person name="Wright C.L."/>
            <person name="Zimin A.V."/>
        </authorList>
    </citation>
    <scope>NUCLEOTIDE SEQUENCE [LARGE SCALE GENOMIC DNA]</scope>
    <source>
        <tissue evidence="4">Whole aphids</tissue>
    </source>
</reference>
<dbReference type="SUPFAM" id="SSF57716">
    <property type="entry name" value="Glucocorticoid receptor-like (DNA-binding domain)"/>
    <property type="match status" value="1"/>
</dbReference>
<name>A0A6G0T1V5_APHGL</name>
<feature type="domain" description="THAP9-like helix-turn-helix" evidence="2">
    <location>
        <begin position="192"/>
        <end position="265"/>
    </location>
</feature>
<feature type="coiled-coil region" evidence="1">
    <location>
        <begin position="178"/>
        <end position="205"/>
    </location>
</feature>
<comment type="caution">
    <text evidence="4">The sequence shown here is derived from an EMBL/GenBank/DDBJ whole genome shotgun (WGS) entry which is preliminary data.</text>
</comment>
<keyword evidence="5" id="KW-1185">Reference proteome</keyword>
<feature type="domain" description="Transposable element P transposase-like RNase H" evidence="3">
    <location>
        <begin position="272"/>
        <end position="408"/>
    </location>
</feature>
<dbReference type="OrthoDB" id="6609558at2759"/>
<gene>
    <name evidence="4" type="ORF">AGLY_015789</name>
</gene>
<dbReference type="Pfam" id="PF21787">
    <property type="entry name" value="TNP-like_RNaseH_N"/>
    <property type="match status" value="1"/>
</dbReference>
<evidence type="ECO:0000259" key="2">
    <source>
        <dbReference type="Pfam" id="PF12017"/>
    </source>
</evidence>
<dbReference type="Pfam" id="PF12017">
    <property type="entry name" value="Tnp_P_element"/>
    <property type="match status" value="1"/>
</dbReference>
<protein>
    <recommendedName>
        <fullName evidence="6">THAP-type domain-containing protein</fullName>
    </recommendedName>
</protein>